<keyword evidence="6" id="KW-0482">Metalloprotease</keyword>
<evidence type="ECO:0000256" key="4">
    <source>
        <dbReference type="ARBA" id="ARBA00022801"/>
    </source>
</evidence>
<dbReference type="PANTHER" id="PTHR22726:SF1">
    <property type="entry name" value="METALLOENDOPEPTIDASE OMA1, MITOCHONDRIAL"/>
    <property type="match status" value="1"/>
</dbReference>
<feature type="signal peptide" evidence="7">
    <location>
        <begin position="1"/>
        <end position="35"/>
    </location>
</feature>
<dbReference type="InterPro" id="IPR018392">
    <property type="entry name" value="LysM"/>
</dbReference>
<keyword evidence="7" id="KW-0732">Signal</keyword>
<dbReference type="GO" id="GO:0016020">
    <property type="term" value="C:membrane"/>
    <property type="evidence" value="ECO:0007669"/>
    <property type="project" value="TreeGrafter"/>
</dbReference>
<proteinExistence type="predicted"/>
<dbReference type="PROSITE" id="PS51782">
    <property type="entry name" value="LYSM"/>
    <property type="match status" value="1"/>
</dbReference>
<evidence type="ECO:0000256" key="5">
    <source>
        <dbReference type="ARBA" id="ARBA00022833"/>
    </source>
</evidence>
<name>A0A345ZYK2_9HYPH</name>
<dbReference type="GO" id="GO:0004222">
    <property type="term" value="F:metalloendopeptidase activity"/>
    <property type="evidence" value="ECO:0007669"/>
    <property type="project" value="InterPro"/>
</dbReference>
<keyword evidence="4" id="KW-0378">Hydrolase</keyword>
<dbReference type="GO" id="GO:0046872">
    <property type="term" value="F:metal ion binding"/>
    <property type="evidence" value="ECO:0007669"/>
    <property type="project" value="UniProtKB-KW"/>
</dbReference>
<evidence type="ECO:0000259" key="8">
    <source>
        <dbReference type="PROSITE" id="PS51782"/>
    </source>
</evidence>
<evidence type="ECO:0000256" key="6">
    <source>
        <dbReference type="ARBA" id="ARBA00023049"/>
    </source>
</evidence>
<dbReference type="Gene3D" id="3.30.2010.10">
    <property type="entry name" value="Metalloproteases ('zincins'), catalytic domain"/>
    <property type="match status" value="1"/>
</dbReference>
<dbReference type="Pfam" id="PF01435">
    <property type="entry name" value="Peptidase_M48"/>
    <property type="match status" value="1"/>
</dbReference>
<gene>
    <name evidence="9" type="ORF">DW352_16585</name>
</gene>
<keyword evidence="10" id="KW-1185">Reference proteome</keyword>
<dbReference type="CDD" id="cd07324">
    <property type="entry name" value="M48C_Oma1-like"/>
    <property type="match status" value="1"/>
</dbReference>
<evidence type="ECO:0000313" key="9">
    <source>
        <dbReference type="EMBL" id="AXK81999.1"/>
    </source>
</evidence>
<evidence type="ECO:0000313" key="10">
    <source>
        <dbReference type="Proteomes" id="UP000254889"/>
    </source>
</evidence>
<dbReference type="KEGG" id="ptaw:DW352_16585"/>
<dbReference type="InterPro" id="IPR001915">
    <property type="entry name" value="Peptidase_M48"/>
</dbReference>
<dbReference type="InterPro" id="IPR051156">
    <property type="entry name" value="Mito/Outer_Membr_Metalloprot"/>
</dbReference>
<organism evidence="9 10">
    <name type="scientific">Pseudolabrys taiwanensis</name>
    <dbReference type="NCBI Taxonomy" id="331696"/>
    <lineage>
        <taxon>Bacteria</taxon>
        <taxon>Pseudomonadati</taxon>
        <taxon>Pseudomonadota</taxon>
        <taxon>Alphaproteobacteria</taxon>
        <taxon>Hyphomicrobiales</taxon>
        <taxon>Xanthobacteraceae</taxon>
        <taxon>Pseudolabrys</taxon>
    </lineage>
</organism>
<dbReference type="OrthoDB" id="9810445at2"/>
<keyword evidence="5" id="KW-0862">Zinc</keyword>
<evidence type="ECO:0000256" key="1">
    <source>
        <dbReference type="ARBA" id="ARBA00001947"/>
    </source>
</evidence>
<keyword evidence="3" id="KW-0479">Metal-binding</keyword>
<dbReference type="PANTHER" id="PTHR22726">
    <property type="entry name" value="METALLOENDOPEPTIDASE OMA1"/>
    <property type="match status" value="1"/>
</dbReference>
<dbReference type="Proteomes" id="UP000254889">
    <property type="component" value="Chromosome"/>
</dbReference>
<keyword evidence="2 9" id="KW-0645">Protease</keyword>
<evidence type="ECO:0000256" key="2">
    <source>
        <dbReference type="ARBA" id="ARBA00022670"/>
    </source>
</evidence>
<evidence type="ECO:0000256" key="3">
    <source>
        <dbReference type="ARBA" id="ARBA00022723"/>
    </source>
</evidence>
<dbReference type="EMBL" id="CP031417">
    <property type="protein sequence ID" value="AXK81999.1"/>
    <property type="molecule type" value="Genomic_DNA"/>
</dbReference>
<protein>
    <submittedName>
        <fullName evidence="9">Zn-dependent protease</fullName>
    </submittedName>
</protein>
<dbReference type="GO" id="GO:0051603">
    <property type="term" value="P:proteolysis involved in protein catabolic process"/>
    <property type="evidence" value="ECO:0007669"/>
    <property type="project" value="TreeGrafter"/>
</dbReference>
<dbReference type="AlphaFoldDB" id="A0A345ZYK2"/>
<sequence length="490" mass="52617">MVAAAAVTVRAMRARRTRAAACLLGLLLLAGCASSPDLKQVSLPVPQPSPAPKPTAAQRENARILASYGGAYENPKLQSLIEQTVAKLVAASERPELKYRVTLLNSPAINAFALPNGSLYVTRGLVALANDKAELASVLAHEMGHVIARHAAIREEQARQAAIISHVVSDVLTDPNAGALALAKSKLTLASFSRAQEFEADGIGVGMSARAGFDAFGASRFLASMQRNAELRSGQTDPRAIDFLSSHPGTADRVKNALANARQYSAPGGGIRDHAEYLDDLNDMVYGEDQSEGFVRGRRFVHPKLGFTFTAPPGFTLDNTAQAVLGLKEGGGEAMRLDVVSVPAEQPLTAYLKSGWMDKVDPASIEDITINGFPAATATAGGDNWSFRIYAVRFGSDVYRFIFATKSKSAQIDRQFRDSVMTFRRLSLQESSQIRPLRLQIVTVADGDTPEKFAQQMAVPDRALDTFRVLNGLGPNDKLTPGIKVKIVVE</sequence>
<reference evidence="9 10" key="1">
    <citation type="submission" date="2018-07" db="EMBL/GenBank/DDBJ databases">
        <authorList>
            <person name="Quirk P.G."/>
            <person name="Krulwich T.A."/>
        </authorList>
    </citation>
    <scope>NUCLEOTIDE SEQUENCE [LARGE SCALE GENOMIC DNA]</scope>
    <source>
        <strain evidence="9 10">CC-BB4</strain>
    </source>
</reference>
<feature type="chain" id="PRO_5016583149" evidence="7">
    <location>
        <begin position="36"/>
        <end position="490"/>
    </location>
</feature>
<evidence type="ECO:0000256" key="7">
    <source>
        <dbReference type="SAM" id="SignalP"/>
    </source>
</evidence>
<comment type="cofactor">
    <cofactor evidence="1">
        <name>Zn(2+)</name>
        <dbReference type="ChEBI" id="CHEBI:29105"/>
    </cofactor>
</comment>
<accession>A0A345ZYK2</accession>
<feature type="domain" description="LysM" evidence="8">
    <location>
        <begin position="440"/>
        <end position="487"/>
    </location>
</feature>